<gene>
    <name evidence="3" type="ORF">IEQ34_009006</name>
    <name evidence="2" type="ORF">IEQ34_026351</name>
</gene>
<name>A0AAV7GXE9_DENCH</name>
<keyword evidence="4" id="KW-1185">Reference proteome</keyword>
<proteinExistence type="predicted"/>
<protein>
    <submittedName>
        <fullName evidence="3">Uncharacterized protein</fullName>
    </submittedName>
</protein>
<accession>A0AAV7GXE9</accession>
<dbReference type="AlphaFoldDB" id="A0AAV7GXE9"/>
<feature type="region of interest" description="Disordered" evidence="1">
    <location>
        <begin position="1"/>
        <end position="78"/>
    </location>
</feature>
<feature type="compositionally biased region" description="Basic and acidic residues" evidence="1">
    <location>
        <begin position="40"/>
        <end position="71"/>
    </location>
</feature>
<reference evidence="3" key="2">
    <citation type="submission" date="2021-03" db="EMBL/GenBank/DDBJ databases">
        <authorList>
            <person name="Zhang Y."/>
            <person name="Zhang G.-Q."/>
            <person name="Huang T."/>
            <person name="Niu S.-C."/>
            <person name="Liu Z.-J."/>
        </authorList>
    </citation>
    <scope>NUCLEOTIDE SEQUENCE</scope>
    <source>
        <strain evidence="3">Lindl</strain>
        <tissue evidence="3">Fresh leaves</tissue>
    </source>
</reference>
<organism evidence="3 4">
    <name type="scientific">Dendrobium chrysotoxum</name>
    <name type="common">Orchid</name>
    <dbReference type="NCBI Taxonomy" id="161865"/>
    <lineage>
        <taxon>Eukaryota</taxon>
        <taxon>Viridiplantae</taxon>
        <taxon>Streptophyta</taxon>
        <taxon>Embryophyta</taxon>
        <taxon>Tracheophyta</taxon>
        <taxon>Spermatophyta</taxon>
        <taxon>Magnoliopsida</taxon>
        <taxon>Liliopsida</taxon>
        <taxon>Asparagales</taxon>
        <taxon>Orchidaceae</taxon>
        <taxon>Epidendroideae</taxon>
        <taxon>Malaxideae</taxon>
        <taxon>Dendrobiinae</taxon>
        <taxon>Dendrobium</taxon>
    </lineage>
</organism>
<sequence length="278" mass="30245">MRSHHSRKVVGDGGGPSATRSIDRQLSMPNSEKVQPAIHKPLDRDGGQKHGIHKPLDRPCKRPGTKKEPAKVEPTITARATTRIGSALAAGPSEADDPFPILAIVLELQNMEYGWSYCDEFYGYEDDHDEQYYPYPEEDEWEHQEDFEVRCDKDYKGEELQGSCSPASLVHCSCQPSSDSDSSGPLRYESSHGSTSEWETDDGSASHDGSPSSESDPCECASDSSCKCEDQESSASDDSSWETASTLSSSSWETASDCSCMGCGAVVYATCLCRTTAP</sequence>
<feature type="region of interest" description="Disordered" evidence="1">
    <location>
        <begin position="178"/>
        <end position="257"/>
    </location>
</feature>
<evidence type="ECO:0000313" key="4">
    <source>
        <dbReference type="Proteomes" id="UP000775213"/>
    </source>
</evidence>
<comment type="caution">
    <text evidence="3">The sequence shown here is derived from an EMBL/GenBank/DDBJ whole genome shotgun (WGS) entry which is preliminary data.</text>
</comment>
<dbReference type="EMBL" id="JAGFBR010000009">
    <property type="protein sequence ID" value="KAH0461431.1"/>
    <property type="molecule type" value="Genomic_DNA"/>
</dbReference>
<dbReference type="Proteomes" id="UP000775213">
    <property type="component" value="Unassembled WGS sequence"/>
</dbReference>
<feature type="compositionally biased region" description="Low complexity" evidence="1">
    <location>
        <begin position="233"/>
        <end position="256"/>
    </location>
</feature>
<evidence type="ECO:0000313" key="3">
    <source>
        <dbReference type="EMBL" id="KAH0461431.1"/>
    </source>
</evidence>
<evidence type="ECO:0000256" key="1">
    <source>
        <dbReference type="SAM" id="MobiDB-lite"/>
    </source>
</evidence>
<reference evidence="3 4" key="1">
    <citation type="journal article" date="2021" name="Hortic Res">
        <title>Chromosome-scale assembly of the Dendrobium chrysotoxum genome enhances the understanding of orchid evolution.</title>
        <authorList>
            <person name="Zhang Y."/>
            <person name="Zhang G.Q."/>
            <person name="Zhang D."/>
            <person name="Liu X.D."/>
            <person name="Xu X.Y."/>
            <person name="Sun W.H."/>
            <person name="Yu X."/>
            <person name="Zhu X."/>
            <person name="Wang Z.W."/>
            <person name="Zhao X."/>
            <person name="Zhong W.Y."/>
            <person name="Chen H."/>
            <person name="Yin W.L."/>
            <person name="Huang T."/>
            <person name="Niu S.C."/>
            <person name="Liu Z.J."/>
        </authorList>
    </citation>
    <scope>NUCLEOTIDE SEQUENCE [LARGE SCALE GENOMIC DNA]</scope>
    <source>
        <strain evidence="3">Lindl</strain>
    </source>
</reference>
<dbReference type="EMBL" id="JAGFBR010000745">
    <property type="protein sequence ID" value="KAH0436780.1"/>
    <property type="molecule type" value="Genomic_DNA"/>
</dbReference>
<evidence type="ECO:0000313" key="2">
    <source>
        <dbReference type="EMBL" id="KAH0436780.1"/>
    </source>
</evidence>